<feature type="compositionally biased region" description="Pro residues" evidence="1">
    <location>
        <begin position="89"/>
        <end position="106"/>
    </location>
</feature>
<name>A0ABW3YRM9_9ACTN</name>
<keyword evidence="2" id="KW-0472">Membrane</keyword>
<evidence type="ECO:0000313" key="4">
    <source>
        <dbReference type="Proteomes" id="UP001597260"/>
    </source>
</evidence>
<dbReference type="Proteomes" id="UP001597260">
    <property type="component" value="Unassembled WGS sequence"/>
</dbReference>
<evidence type="ECO:0000313" key="3">
    <source>
        <dbReference type="EMBL" id="MFD1326025.1"/>
    </source>
</evidence>
<reference evidence="4" key="1">
    <citation type="journal article" date="2019" name="Int. J. Syst. Evol. Microbiol.">
        <title>The Global Catalogue of Microorganisms (GCM) 10K type strain sequencing project: providing services to taxonomists for standard genome sequencing and annotation.</title>
        <authorList>
            <consortium name="The Broad Institute Genomics Platform"/>
            <consortium name="The Broad Institute Genome Sequencing Center for Infectious Disease"/>
            <person name="Wu L."/>
            <person name="Ma J."/>
        </authorList>
    </citation>
    <scope>NUCLEOTIDE SEQUENCE [LARGE SCALE GENOMIC DNA]</scope>
    <source>
        <strain evidence="4">JCM 31037</strain>
    </source>
</reference>
<evidence type="ECO:0000256" key="1">
    <source>
        <dbReference type="SAM" id="MobiDB-lite"/>
    </source>
</evidence>
<accession>A0ABW3YRM9</accession>
<dbReference type="RefSeq" id="WP_377579101.1">
    <property type="nucleotide sequence ID" value="NZ_JBHTMP010000111.1"/>
</dbReference>
<organism evidence="3 4">
    <name type="scientific">Micromonospora sonneratiae</name>
    <dbReference type="NCBI Taxonomy" id="1184706"/>
    <lineage>
        <taxon>Bacteria</taxon>
        <taxon>Bacillati</taxon>
        <taxon>Actinomycetota</taxon>
        <taxon>Actinomycetes</taxon>
        <taxon>Micromonosporales</taxon>
        <taxon>Micromonosporaceae</taxon>
        <taxon>Micromonospora</taxon>
    </lineage>
</organism>
<feature type="transmembrane region" description="Helical" evidence="2">
    <location>
        <begin position="36"/>
        <end position="62"/>
    </location>
</feature>
<gene>
    <name evidence="3" type="ORF">ACFQ4H_33600</name>
</gene>
<feature type="compositionally biased region" description="Low complexity" evidence="1">
    <location>
        <begin position="75"/>
        <end position="88"/>
    </location>
</feature>
<evidence type="ECO:0000256" key="2">
    <source>
        <dbReference type="SAM" id="Phobius"/>
    </source>
</evidence>
<dbReference type="EMBL" id="JBHTMP010000111">
    <property type="protein sequence ID" value="MFD1326025.1"/>
    <property type="molecule type" value="Genomic_DNA"/>
</dbReference>
<feature type="region of interest" description="Disordered" evidence="1">
    <location>
        <begin position="70"/>
        <end position="107"/>
    </location>
</feature>
<keyword evidence="2" id="KW-0812">Transmembrane</keyword>
<keyword evidence="2" id="KW-1133">Transmembrane helix</keyword>
<protein>
    <submittedName>
        <fullName evidence="3">Uncharacterized protein</fullName>
    </submittedName>
</protein>
<keyword evidence="4" id="KW-1185">Reference proteome</keyword>
<sequence length="247" mass="25988">MQPCQICGGSGVDPGGFCLTCRSFRGNPAPPPRRSWVLPAVLGSLGLLAVTGLVVTVGIFVLRNRPDPAGDVGQASATTSPMAAVPTVVPSPAPTAEPSPTAPPVDPLHDPCVIGVWRETSYQSDAEIDGTDVRLGGGSAIQHFRADGTIAVEYGKGVTRKGKAGGRTFEVVMSGRLTFNWQSDKGQLLYSNAKASGQIVWKINGRRYSSRGLAGSLKPERYTCAGDLMRQFGETYTIELARVGDAI</sequence>
<proteinExistence type="predicted"/>
<comment type="caution">
    <text evidence="3">The sequence shown here is derived from an EMBL/GenBank/DDBJ whole genome shotgun (WGS) entry which is preliminary data.</text>
</comment>